<sequence>MVGSTGTLTDTVGRLAALLRLLRVRTGGADVRRTLGSAAVLGVLAIILRFLLSRGASTSKLLRRAGQPIKGTRDGEAQEEYDIVIAGGGTAGCVLASRLSEDPAIRVLLLESGGRRVASIGALTQTPLLYTQTFNTKQSHNLWTVPQEHANGKARFWPRGRYLGGCSAVNAMVFHYGAPSDYDEWAELQKGLEGANEWTFKQFNQYFLKFEKFHPSKKFSLVDTVLRGSAGPVNIGYYGNIAESTVAFIEACERAGIPRNPDFNTPKGTLGANKVLTFIDSRSRRVSTESAYLTPEVLSRPNLTVITHAQVTRILFAGGRARPRAVGVRYESRSGEQFEVKARKEVVVCAGALHTPQILMLSGVGPANHLNVHNIPVVADLPVGSNLMDHPVVDLHFKDKTKSEISGIPWVVRKAEQGNVAAILKVAKVMLQYQLFSTGPLRCNIAEALAFVRSSDETLFPPEKFSEPVADATSGPEAPDIEFFFSPLTYFEHGHGAVASGHYFAMHAITVRPTSVGTVQLKSADPHDPPVIDPKYLSTEHDIACLVRGVRLLSRIARTEPLASMIEHAGDEPFLNHNMHTWSDEQIADLIRERVQTLYHPTSTARMAPLEEGGVVDTRLRVHGIPNLRVVDASVFPKITSGHTVSPTIAVAEKAADMIKDAFRSASIY</sequence>
<evidence type="ECO:0000256" key="6">
    <source>
        <dbReference type="PIRSR" id="PIRSR000137-2"/>
    </source>
</evidence>
<proteinExistence type="inferred from homology"/>
<keyword evidence="7" id="KW-1133">Transmembrane helix</keyword>
<evidence type="ECO:0000313" key="10">
    <source>
        <dbReference type="Proteomes" id="UP000218811"/>
    </source>
</evidence>
<dbReference type="InterPro" id="IPR007867">
    <property type="entry name" value="GMC_OxRtase_C"/>
</dbReference>
<dbReference type="InterPro" id="IPR036188">
    <property type="entry name" value="FAD/NAD-bd_sf"/>
</dbReference>
<evidence type="ECO:0000313" key="9">
    <source>
        <dbReference type="EMBL" id="PCH39400.1"/>
    </source>
</evidence>
<dbReference type="PROSITE" id="PS00624">
    <property type="entry name" value="GMC_OXRED_2"/>
    <property type="match status" value="1"/>
</dbReference>
<dbReference type="OrthoDB" id="269227at2759"/>
<dbReference type="GO" id="GO:0050660">
    <property type="term" value="F:flavin adenine dinucleotide binding"/>
    <property type="evidence" value="ECO:0007669"/>
    <property type="project" value="InterPro"/>
</dbReference>
<name>A0A2H3JAY9_WOLCO</name>
<accession>A0A2H3JAY9</accession>
<keyword evidence="7" id="KW-0812">Transmembrane</keyword>
<organism evidence="9 10">
    <name type="scientific">Wolfiporia cocos (strain MD-104)</name>
    <name type="common">Brown rot fungus</name>
    <dbReference type="NCBI Taxonomy" id="742152"/>
    <lineage>
        <taxon>Eukaryota</taxon>
        <taxon>Fungi</taxon>
        <taxon>Dikarya</taxon>
        <taxon>Basidiomycota</taxon>
        <taxon>Agaricomycotina</taxon>
        <taxon>Agaricomycetes</taxon>
        <taxon>Polyporales</taxon>
        <taxon>Phaeolaceae</taxon>
        <taxon>Wolfiporia</taxon>
    </lineage>
</organism>
<evidence type="ECO:0000256" key="1">
    <source>
        <dbReference type="ARBA" id="ARBA00001974"/>
    </source>
</evidence>
<dbReference type="PANTHER" id="PTHR11552:SF147">
    <property type="entry name" value="CHOLINE DEHYDROGENASE, MITOCHONDRIAL"/>
    <property type="match status" value="1"/>
</dbReference>
<dbReference type="SUPFAM" id="SSF51905">
    <property type="entry name" value="FAD/NAD(P)-binding domain"/>
    <property type="match status" value="1"/>
</dbReference>
<comment type="similarity">
    <text evidence="2">Belongs to the GMC oxidoreductase family.</text>
</comment>
<evidence type="ECO:0000256" key="5">
    <source>
        <dbReference type="PIRSR" id="PIRSR000137-1"/>
    </source>
</evidence>
<dbReference type="Gene3D" id="3.50.50.60">
    <property type="entry name" value="FAD/NAD(P)-binding domain"/>
    <property type="match status" value="1"/>
</dbReference>
<dbReference type="PIRSF" id="PIRSF000137">
    <property type="entry name" value="Alcohol_oxidase"/>
    <property type="match status" value="1"/>
</dbReference>
<feature type="binding site" evidence="6">
    <location>
        <position position="311"/>
    </location>
    <ligand>
        <name>FAD</name>
        <dbReference type="ChEBI" id="CHEBI:57692"/>
    </ligand>
</feature>
<dbReference type="Proteomes" id="UP000218811">
    <property type="component" value="Unassembled WGS sequence"/>
</dbReference>
<keyword evidence="10" id="KW-1185">Reference proteome</keyword>
<dbReference type="Pfam" id="PF00732">
    <property type="entry name" value="GMC_oxred_N"/>
    <property type="match status" value="1"/>
</dbReference>
<dbReference type="AlphaFoldDB" id="A0A2H3JAY9"/>
<evidence type="ECO:0000256" key="4">
    <source>
        <dbReference type="ARBA" id="ARBA00022827"/>
    </source>
</evidence>
<dbReference type="PANTHER" id="PTHR11552">
    <property type="entry name" value="GLUCOSE-METHANOL-CHOLINE GMC OXIDOREDUCTASE"/>
    <property type="match status" value="1"/>
</dbReference>
<dbReference type="Gene3D" id="3.30.560.10">
    <property type="entry name" value="Glucose Oxidase, domain 3"/>
    <property type="match status" value="1"/>
</dbReference>
<feature type="transmembrane region" description="Helical" evidence="7">
    <location>
        <begin position="34"/>
        <end position="52"/>
    </location>
</feature>
<evidence type="ECO:0000256" key="3">
    <source>
        <dbReference type="ARBA" id="ARBA00022630"/>
    </source>
</evidence>
<evidence type="ECO:0000256" key="2">
    <source>
        <dbReference type="ARBA" id="ARBA00010790"/>
    </source>
</evidence>
<dbReference type="OMA" id="MTPNIPK"/>
<dbReference type="InterPro" id="IPR000172">
    <property type="entry name" value="GMC_OxRdtase_N"/>
</dbReference>
<feature type="active site" description="Proton donor" evidence="5">
    <location>
        <position position="600"/>
    </location>
</feature>
<feature type="domain" description="Glucose-methanol-choline oxidoreductase N-terminal" evidence="8">
    <location>
        <begin position="351"/>
        <end position="365"/>
    </location>
</feature>
<comment type="cofactor">
    <cofactor evidence="1 6">
        <name>FAD</name>
        <dbReference type="ChEBI" id="CHEBI:57692"/>
    </cofactor>
</comment>
<dbReference type="EMBL" id="KB467987">
    <property type="protein sequence ID" value="PCH39400.1"/>
    <property type="molecule type" value="Genomic_DNA"/>
</dbReference>
<dbReference type="Pfam" id="PF05199">
    <property type="entry name" value="GMC_oxred_C"/>
    <property type="match status" value="1"/>
</dbReference>
<evidence type="ECO:0000256" key="7">
    <source>
        <dbReference type="SAM" id="Phobius"/>
    </source>
</evidence>
<dbReference type="SUPFAM" id="SSF54373">
    <property type="entry name" value="FAD-linked reductases, C-terminal domain"/>
    <property type="match status" value="1"/>
</dbReference>
<feature type="binding site" evidence="6">
    <location>
        <begin position="170"/>
        <end position="173"/>
    </location>
    <ligand>
        <name>FAD</name>
        <dbReference type="ChEBI" id="CHEBI:57692"/>
    </ligand>
</feature>
<evidence type="ECO:0000259" key="8">
    <source>
        <dbReference type="PROSITE" id="PS00624"/>
    </source>
</evidence>
<dbReference type="GO" id="GO:0016614">
    <property type="term" value="F:oxidoreductase activity, acting on CH-OH group of donors"/>
    <property type="evidence" value="ECO:0007669"/>
    <property type="project" value="InterPro"/>
</dbReference>
<dbReference type="STRING" id="742152.A0A2H3JAY9"/>
<keyword evidence="4 6" id="KW-0274">FAD</keyword>
<keyword evidence="3" id="KW-0285">Flavoprotein</keyword>
<gene>
    <name evidence="9" type="ORF">WOLCODRAFT_85504</name>
</gene>
<reference evidence="9 10" key="1">
    <citation type="journal article" date="2012" name="Science">
        <title>The Paleozoic origin of enzymatic lignin decomposition reconstructed from 31 fungal genomes.</title>
        <authorList>
            <person name="Floudas D."/>
            <person name="Binder M."/>
            <person name="Riley R."/>
            <person name="Barry K."/>
            <person name="Blanchette R.A."/>
            <person name="Henrissat B."/>
            <person name="Martinez A.T."/>
            <person name="Otillar R."/>
            <person name="Spatafora J.W."/>
            <person name="Yadav J.S."/>
            <person name="Aerts A."/>
            <person name="Benoit I."/>
            <person name="Boyd A."/>
            <person name="Carlson A."/>
            <person name="Copeland A."/>
            <person name="Coutinho P.M."/>
            <person name="de Vries R.P."/>
            <person name="Ferreira P."/>
            <person name="Findley K."/>
            <person name="Foster B."/>
            <person name="Gaskell J."/>
            <person name="Glotzer D."/>
            <person name="Gorecki P."/>
            <person name="Heitman J."/>
            <person name="Hesse C."/>
            <person name="Hori C."/>
            <person name="Igarashi K."/>
            <person name="Jurgens J.A."/>
            <person name="Kallen N."/>
            <person name="Kersten P."/>
            <person name="Kohler A."/>
            <person name="Kuees U."/>
            <person name="Kumar T.K.A."/>
            <person name="Kuo A."/>
            <person name="LaButti K."/>
            <person name="Larrondo L.F."/>
            <person name="Lindquist E."/>
            <person name="Ling A."/>
            <person name="Lombard V."/>
            <person name="Lucas S."/>
            <person name="Lundell T."/>
            <person name="Martin R."/>
            <person name="McLaughlin D.J."/>
            <person name="Morgenstern I."/>
            <person name="Morin E."/>
            <person name="Murat C."/>
            <person name="Nagy L.G."/>
            <person name="Nolan M."/>
            <person name="Ohm R.A."/>
            <person name="Patyshakuliyeva A."/>
            <person name="Rokas A."/>
            <person name="Ruiz-Duenas F.J."/>
            <person name="Sabat G."/>
            <person name="Salamov A."/>
            <person name="Samejima M."/>
            <person name="Schmutz J."/>
            <person name="Slot J.C."/>
            <person name="St John F."/>
            <person name="Stenlid J."/>
            <person name="Sun H."/>
            <person name="Sun S."/>
            <person name="Syed K."/>
            <person name="Tsang A."/>
            <person name="Wiebenga A."/>
            <person name="Young D."/>
            <person name="Pisabarro A."/>
            <person name="Eastwood D.C."/>
            <person name="Martin F."/>
            <person name="Cullen D."/>
            <person name="Grigoriev I.V."/>
            <person name="Hibbett D.S."/>
        </authorList>
    </citation>
    <scope>NUCLEOTIDE SEQUENCE [LARGE SCALE GENOMIC DNA]</scope>
    <source>
        <strain evidence="9 10">MD-104</strain>
    </source>
</reference>
<feature type="active site" description="Proton acceptor" evidence="5">
    <location>
        <position position="643"/>
    </location>
</feature>
<keyword evidence="7" id="KW-0472">Membrane</keyword>
<dbReference type="InterPro" id="IPR012132">
    <property type="entry name" value="GMC_OxRdtase"/>
</dbReference>
<protein>
    <submittedName>
        <fullName evidence="9">GMC oxidoreductase</fullName>
    </submittedName>
</protein>